<dbReference type="OrthoDB" id="5378679at2759"/>
<dbReference type="VEuPathDB" id="FungiDB:ASPSYDRAFT_30385"/>
<evidence type="ECO:0000313" key="1">
    <source>
        <dbReference type="EMBL" id="OJJ59524.1"/>
    </source>
</evidence>
<protein>
    <submittedName>
        <fullName evidence="1">Uncharacterized protein</fullName>
    </submittedName>
</protein>
<dbReference type="Proteomes" id="UP000184356">
    <property type="component" value="Unassembled WGS sequence"/>
</dbReference>
<gene>
    <name evidence="1" type="ORF">ASPSYDRAFT_30385</name>
</gene>
<proteinExistence type="predicted"/>
<dbReference type="SUPFAM" id="SSF50249">
    <property type="entry name" value="Nucleic acid-binding proteins"/>
    <property type="match status" value="1"/>
</dbReference>
<sequence length="360" mass="39821">MPQRTIFLVGAPPFSSLQWDESNLLKEPIFPFEDSNIRHDTSQLYSATNPVKWRLLPGLAVPDAPLNMNSSGLTEGAQFFTVHDFATSLGPQATGLEDPRLSQFYDHSFTIHETSEISAPGALSGDSTLDSGLWTESIDTSIATNDEGEVSAVRPHIQGGVTNLQDIPNAEYLNSIVPQTMSVNLIVAIIAIRPPRRIVTRQWKRDLDLVEVVVGDETKSGFGVTFWLSPSDDKADTRGCGDVAGEQLRRSLMLLRPQDIVLLRTVGLSCFRNRVYGQSLRKGFTKIDLLNRQQVDATDTGGIYKLRDILNHAAKHDDLPLVKVRKVHEWIRRFVPDLAGGGSKTRRIETLPPDSQEGAL</sequence>
<name>A0A1L9TJB1_9EURO</name>
<accession>A0A1L9TJB1</accession>
<dbReference type="AlphaFoldDB" id="A0A1L9TJB1"/>
<dbReference type="InterPro" id="IPR012340">
    <property type="entry name" value="NA-bd_OB-fold"/>
</dbReference>
<evidence type="ECO:0000313" key="2">
    <source>
        <dbReference type="Proteomes" id="UP000184356"/>
    </source>
</evidence>
<dbReference type="GeneID" id="63760849"/>
<reference evidence="2" key="1">
    <citation type="journal article" date="2017" name="Genome Biol.">
        <title>Comparative genomics reveals high biological diversity and specific adaptations in the industrially and medically important fungal genus Aspergillus.</title>
        <authorList>
            <person name="de Vries R.P."/>
            <person name="Riley R."/>
            <person name="Wiebenga A."/>
            <person name="Aguilar-Osorio G."/>
            <person name="Amillis S."/>
            <person name="Uchima C.A."/>
            <person name="Anderluh G."/>
            <person name="Asadollahi M."/>
            <person name="Askin M."/>
            <person name="Barry K."/>
            <person name="Battaglia E."/>
            <person name="Bayram O."/>
            <person name="Benocci T."/>
            <person name="Braus-Stromeyer S.A."/>
            <person name="Caldana C."/>
            <person name="Canovas D."/>
            <person name="Cerqueira G.C."/>
            <person name="Chen F."/>
            <person name="Chen W."/>
            <person name="Choi C."/>
            <person name="Clum A."/>
            <person name="Dos Santos R.A."/>
            <person name="Damasio A.R."/>
            <person name="Diallinas G."/>
            <person name="Emri T."/>
            <person name="Fekete E."/>
            <person name="Flipphi M."/>
            <person name="Freyberg S."/>
            <person name="Gallo A."/>
            <person name="Gournas C."/>
            <person name="Habgood R."/>
            <person name="Hainaut M."/>
            <person name="Harispe M.L."/>
            <person name="Henrissat B."/>
            <person name="Hilden K.S."/>
            <person name="Hope R."/>
            <person name="Hossain A."/>
            <person name="Karabika E."/>
            <person name="Karaffa L."/>
            <person name="Karanyi Z."/>
            <person name="Krasevec N."/>
            <person name="Kuo A."/>
            <person name="Kusch H."/>
            <person name="LaButti K."/>
            <person name="Lagendijk E.L."/>
            <person name="Lapidus A."/>
            <person name="Levasseur A."/>
            <person name="Lindquist E."/>
            <person name="Lipzen A."/>
            <person name="Logrieco A.F."/>
            <person name="MacCabe A."/>
            <person name="Maekelae M.R."/>
            <person name="Malavazi I."/>
            <person name="Melin P."/>
            <person name="Meyer V."/>
            <person name="Mielnichuk N."/>
            <person name="Miskei M."/>
            <person name="Molnar A.P."/>
            <person name="Mule G."/>
            <person name="Ngan C.Y."/>
            <person name="Orejas M."/>
            <person name="Orosz E."/>
            <person name="Ouedraogo J.P."/>
            <person name="Overkamp K.M."/>
            <person name="Park H.-S."/>
            <person name="Perrone G."/>
            <person name="Piumi F."/>
            <person name="Punt P.J."/>
            <person name="Ram A.F."/>
            <person name="Ramon A."/>
            <person name="Rauscher S."/>
            <person name="Record E."/>
            <person name="Riano-Pachon D.M."/>
            <person name="Robert V."/>
            <person name="Roehrig J."/>
            <person name="Ruller R."/>
            <person name="Salamov A."/>
            <person name="Salih N.S."/>
            <person name="Samson R.A."/>
            <person name="Sandor E."/>
            <person name="Sanguinetti M."/>
            <person name="Schuetze T."/>
            <person name="Sepcic K."/>
            <person name="Shelest E."/>
            <person name="Sherlock G."/>
            <person name="Sophianopoulou V."/>
            <person name="Squina F.M."/>
            <person name="Sun H."/>
            <person name="Susca A."/>
            <person name="Todd R.B."/>
            <person name="Tsang A."/>
            <person name="Unkles S.E."/>
            <person name="van de Wiele N."/>
            <person name="van Rossen-Uffink D."/>
            <person name="Oliveira J.V."/>
            <person name="Vesth T.C."/>
            <person name="Visser J."/>
            <person name="Yu J.-H."/>
            <person name="Zhou M."/>
            <person name="Andersen M.R."/>
            <person name="Archer D.B."/>
            <person name="Baker S.E."/>
            <person name="Benoit I."/>
            <person name="Brakhage A.A."/>
            <person name="Braus G.H."/>
            <person name="Fischer R."/>
            <person name="Frisvad J.C."/>
            <person name="Goldman G.H."/>
            <person name="Houbraken J."/>
            <person name="Oakley B."/>
            <person name="Pocsi I."/>
            <person name="Scazzocchio C."/>
            <person name="Seiboth B."/>
            <person name="vanKuyk P.A."/>
            <person name="Wortman J."/>
            <person name="Dyer P.S."/>
            <person name="Grigoriev I.V."/>
        </authorList>
    </citation>
    <scope>NUCLEOTIDE SEQUENCE [LARGE SCALE GENOMIC DNA]</scope>
    <source>
        <strain evidence="2">CBS 593.65</strain>
    </source>
</reference>
<dbReference type="RefSeq" id="XP_040703330.1">
    <property type="nucleotide sequence ID" value="XM_040844776.1"/>
</dbReference>
<keyword evidence="2" id="KW-1185">Reference proteome</keyword>
<dbReference type="EMBL" id="KV878585">
    <property type="protein sequence ID" value="OJJ59524.1"/>
    <property type="molecule type" value="Genomic_DNA"/>
</dbReference>
<organism evidence="1 2">
    <name type="scientific">Aspergillus sydowii CBS 593.65</name>
    <dbReference type="NCBI Taxonomy" id="1036612"/>
    <lineage>
        <taxon>Eukaryota</taxon>
        <taxon>Fungi</taxon>
        <taxon>Dikarya</taxon>
        <taxon>Ascomycota</taxon>
        <taxon>Pezizomycotina</taxon>
        <taxon>Eurotiomycetes</taxon>
        <taxon>Eurotiomycetidae</taxon>
        <taxon>Eurotiales</taxon>
        <taxon>Aspergillaceae</taxon>
        <taxon>Aspergillus</taxon>
        <taxon>Aspergillus subgen. Nidulantes</taxon>
    </lineage>
</organism>